<keyword evidence="2" id="KW-1185">Reference proteome</keyword>
<comment type="caution">
    <text evidence="1">The sequence shown here is derived from an EMBL/GenBank/DDBJ whole genome shotgun (WGS) entry which is preliminary data.</text>
</comment>
<accession>A0A922KWR0</accession>
<evidence type="ECO:0000313" key="1">
    <source>
        <dbReference type="EMBL" id="KAH9501214.1"/>
    </source>
</evidence>
<reference evidence="1" key="1">
    <citation type="submission" date="2013-05" db="EMBL/GenBank/DDBJ databases">
        <authorList>
            <person name="Yim A.K.Y."/>
            <person name="Chan T.F."/>
            <person name="Ji K.M."/>
            <person name="Liu X.Y."/>
            <person name="Zhou J.W."/>
            <person name="Li R.Q."/>
            <person name="Yang K.Y."/>
            <person name="Li J."/>
            <person name="Li M."/>
            <person name="Law P.T.W."/>
            <person name="Wu Y.L."/>
            <person name="Cai Z.L."/>
            <person name="Qin H."/>
            <person name="Bao Y."/>
            <person name="Leung R.K.K."/>
            <person name="Ng P.K.S."/>
            <person name="Zou J."/>
            <person name="Zhong X.J."/>
            <person name="Ran P.X."/>
            <person name="Zhong N.S."/>
            <person name="Liu Z.G."/>
            <person name="Tsui S.K.W."/>
        </authorList>
    </citation>
    <scope>NUCLEOTIDE SEQUENCE</scope>
    <source>
        <strain evidence="1">Derf</strain>
        <tissue evidence="1">Whole organism</tissue>
    </source>
</reference>
<name>A0A922KWR0_DERFA</name>
<proteinExistence type="predicted"/>
<reference evidence="1" key="2">
    <citation type="journal article" date="2022" name="Res Sq">
        <title>Comparative Genomics Reveals Insights into the Divergent Evolution of Astigmatic Mites and Household Pest Adaptations.</title>
        <authorList>
            <person name="Xiong Q."/>
            <person name="Wan A.T.-Y."/>
            <person name="Liu X.-Y."/>
            <person name="Fung C.S.-H."/>
            <person name="Xiao X."/>
            <person name="Malainual N."/>
            <person name="Hou J."/>
            <person name="Wang L."/>
            <person name="Wang M."/>
            <person name="Yang K."/>
            <person name="Cui Y."/>
            <person name="Leung E."/>
            <person name="Nong W."/>
            <person name="Shin S.-K."/>
            <person name="Au S."/>
            <person name="Jeong K.Y."/>
            <person name="Chew F.T."/>
            <person name="Hui J."/>
            <person name="Leung T.F."/>
            <person name="Tungtrongchitr A."/>
            <person name="Zhong N."/>
            <person name="Liu Z."/>
            <person name="Tsui S."/>
        </authorList>
    </citation>
    <scope>NUCLEOTIDE SEQUENCE</scope>
    <source>
        <strain evidence="1">Derf</strain>
        <tissue evidence="1">Whole organism</tissue>
    </source>
</reference>
<organism evidence="1 2">
    <name type="scientific">Dermatophagoides farinae</name>
    <name type="common">American house dust mite</name>
    <dbReference type="NCBI Taxonomy" id="6954"/>
    <lineage>
        <taxon>Eukaryota</taxon>
        <taxon>Metazoa</taxon>
        <taxon>Ecdysozoa</taxon>
        <taxon>Arthropoda</taxon>
        <taxon>Chelicerata</taxon>
        <taxon>Arachnida</taxon>
        <taxon>Acari</taxon>
        <taxon>Acariformes</taxon>
        <taxon>Sarcoptiformes</taxon>
        <taxon>Astigmata</taxon>
        <taxon>Psoroptidia</taxon>
        <taxon>Analgoidea</taxon>
        <taxon>Pyroglyphidae</taxon>
        <taxon>Dermatophagoidinae</taxon>
        <taxon>Dermatophagoides</taxon>
    </lineage>
</organism>
<protein>
    <submittedName>
        <fullName evidence="1">Uncharacterized protein</fullName>
    </submittedName>
</protein>
<dbReference type="Proteomes" id="UP000790347">
    <property type="component" value="Unassembled WGS sequence"/>
</dbReference>
<dbReference type="EMBL" id="ASGP02000006">
    <property type="protein sequence ID" value="KAH9501214.1"/>
    <property type="molecule type" value="Genomic_DNA"/>
</dbReference>
<sequence>MSYVNKSFESSNVLSLRCTDGWTDIDMKICPKWIVMDDSNNNNNVTKVKKLYLVVNLIIYFV</sequence>
<evidence type="ECO:0000313" key="2">
    <source>
        <dbReference type="Proteomes" id="UP000790347"/>
    </source>
</evidence>
<gene>
    <name evidence="1" type="ORF">DERF_012075</name>
</gene>
<dbReference type="AlphaFoldDB" id="A0A922KWR0"/>